<evidence type="ECO:0000313" key="3">
    <source>
        <dbReference type="EMBL" id="BBF69553.1"/>
    </source>
</evidence>
<evidence type="ECO:0000313" key="4">
    <source>
        <dbReference type="Proteomes" id="UP001059971"/>
    </source>
</evidence>
<evidence type="ECO:0000256" key="2">
    <source>
        <dbReference type="RuleBase" id="RU362080"/>
    </source>
</evidence>
<protein>
    <recommendedName>
        <fullName evidence="2">Antitoxin</fullName>
    </recommendedName>
</protein>
<dbReference type="InterPro" id="IPR036165">
    <property type="entry name" value="YefM-like_sf"/>
</dbReference>
<dbReference type="InterPro" id="IPR006442">
    <property type="entry name" value="Antitoxin_Phd/YefM"/>
</dbReference>
<dbReference type="Gene3D" id="3.40.1620.10">
    <property type="entry name" value="YefM-like domain"/>
    <property type="match status" value="1"/>
</dbReference>
<dbReference type="Pfam" id="PF02604">
    <property type="entry name" value="PhdYeFM_antitox"/>
    <property type="match status" value="1"/>
</dbReference>
<evidence type="ECO:0000256" key="1">
    <source>
        <dbReference type="ARBA" id="ARBA00009981"/>
    </source>
</evidence>
<dbReference type="NCBIfam" id="TIGR01552">
    <property type="entry name" value="phd_fam"/>
    <property type="match status" value="1"/>
</dbReference>
<dbReference type="SUPFAM" id="SSF143120">
    <property type="entry name" value="YefM-like"/>
    <property type="match status" value="1"/>
</dbReference>
<comment type="similarity">
    <text evidence="1 2">Belongs to the phD/YefM antitoxin family.</text>
</comment>
<sequence>MKISVSDAKAQLTDLVRRAEAGDEVILTRHGHAAVRLVPIKAQVDAKSRRALIEAIRAEAARIASPGPCAARSQDFLYDDEGLPD</sequence>
<accession>A0ABM7G3H8</accession>
<name>A0ABM7G3H8_9SPHN</name>
<organism evidence="3 4">
    <name type="scientific">Sphingomonas bisphenolicum</name>
    <dbReference type="NCBI Taxonomy" id="296544"/>
    <lineage>
        <taxon>Bacteria</taxon>
        <taxon>Pseudomonadati</taxon>
        <taxon>Pseudomonadota</taxon>
        <taxon>Alphaproteobacteria</taxon>
        <taxon>Sphingomonadales</taxon>
        <taxon>Sphingomonadaceae</taxon>
        <taxon>Sphingomonas</taxon>
    </lineage>
</organism>
<gene>
    <name evidence="3" type="ORF">SBA_ch1_17530</name>
</gene>
<reference evidence="3" key="1">
    <citation type="submission" date="2018-07" db="EMBL/GenBank/DDBJ databases">
        <title>Complete genome sequence of Sphingomonas bisphenolicum strain AO1, a bisphenol A degradative bacterium isolated from Japanese farm field.</title>
        <authorList>
            <person name="Murakami M."/>
            <person name="Koh M."/>
            <person name="Koba S."/>
            <person name="Matsumura Y."/>
        </authorList>
    </citation>
    <scope>NUCLEOTIDE SEQUENCE</scope>
    <source>
        <strain evidence="3">AO1</strain>
    </source>
</reference>
<dbReference type="EMBL" id="AP018817">
    <property type="protein sequence ID" value="BBF69553.1"/>
    <property type="molecule type" value="Genomic_DNA"/>
</dbReference>
<dbReference type="Proteomes" id="UP001059971">
    <property type="component" value="Chromosome 1"/>
</dbReference>
<dbReference type="RefSeq" id="WP_261936584.1">
    <property type="nucleotide sequence ID" value="NZ_AP018817.1"/>
</dbReference>
<keyword evidence="4" id="KW-1185">Reference proteome</keyword>
<comment type="function">
    <text evidence="2">Antitoxin component of a type II toxin-antitoxin (TA) system.</text>
</comment>
<proteinExistence type="inferred from homology"/>